<evidence type="ECO:0000256" key="1">
    <source>
        <dbReference type="SAM" id="Coils"/>
    </source>
</evidence>
<gene>
    <name evidence="2" type="ORF">F0238_08615</name>
</gene>
<name>A0AAP6ZPY2_9VIBR</name>
<evidence type="ECO:0000313" key="2">
    <source>
        <dbReference type="EMBL" id="NOJ22798.1"/>
    </source>
</evidence>
<dbReference type="AlphaFoldDB" id="A0AAP6ZPY2"/>
<accession>A0AAP6ZPY2</accession>
<comment type="caution">
    <text evidence="2">The sequence shown here is derived from an EMBL/GenBank/DDBJ whole genome shotgun (WGS) entry which is preliminary data.</text>
</comment>
<reference evidence="2 3" key="1">
    <citation type="submission" date="2019-09" db="EMBL/GenBank/DDBJ databases">
        <title>Draft genome sequencing and comparative genomics of hatchery-associated Vibrios.</title>
        <authorList>
            <person name="Kehlet-Delgado H."/>
            <person name="Mueller R.S."/>
        </authorList>
    </citation>
    <scope>NUCLEOTIDE SEQUENCE [LARGE SCALE GENOMIC DNA]</scope>
    <source>
        <strain evidence="2 3">09-121-3</strain>
    </source>
</reference>
<sequence>MVSKHKVSPERFRHLAKLIHIATKTQDWQGLKRYDLQLRELLESHQPYLKDPRLAPVITEVKAVHKQAFDALDKAINELEAEINVVDAQHERARAYQLAMTMEY</sequence>
<dbReference type="Proteomes" id="UP000576645">
    <property type="component" value="Unassembled WGS sequence"/>
</dbReference>
<dbReference type="EMBL" id="VTXP01000004">
    <property type="protein sequence ID" value="NOJ22798.1"/>
    <property type="molecule type" value="Genomic_DNA"/>
</dbReference>
<dbReference type="RefSeq" id="WP_171352413.1">
    <property type="nucleotide sequence ID" value="NZ_VTXP01000004.1"/>
</dbReference>
<organism evidence="2 3">
    <name type="scientific">Vibrio coralliilyticus</name>
    <dbReference type="NCBI Taxonomy" id="190893"/>
    <lineage>
        <taxon>Bacteria</taxon>
        <taxon>Pseudomonadati</taxon>
        <taxon>Pseudomonadota</taxon>
        <taxon>Gammaproteobacteria</taxon>
        <taxon>Vibrionales</taxon>
        <taxon>Vibrionaceae</taxon>
        <taxon>Vibrio</taxon>
    </lineage>
</organism>
<proteinExistence type="predicted"/>
<feature type="coiled-coil region" evidence="1">
    <location>
        <begin position="62"/>
        <end position="96"/>
    </location>
</feature>
<evidence type="ECO:0000313" key="3">
    <source>
        <dbReference type="Proteomes" id="UP000576645"/>
    </source>
</evidence>
<protein>
    <submittedName>
        <fullName evidence="2">LafD</fullName>
    </submittedName>
</protein>
<keyword evidence="1" id="KW-0175">Coiled coil</keyword>